<keyword evidence="3" id="KW-0393">Immunoglobulin domain</keyword>
<evidence type="ECO:0000256" key="3">
    <source>
        <dbReference type="ARBA" id="ARBA00023319"/>
    </source>
</evidence>
<feature type="region of interest" description="Disordered" evidence="4">
    <location>
        <begin position="1062"/>
        <end position="1167"/>
    </location>
</feature>
<feature type="domain" description="Ig-like" evidence="7">
    <location>
        <begin position="322"/>
        <end position="407"/>
    </location>
</feature>
<feature type="compositionally biased region" description="Polar residues" evidence="4">
    <location>
        <begin position="1104"/>
        <end position="1138"/>
    </location>
</feature>
<dbReference type="OrthoDB" id="9998697at2759"/>
<dbReference type="SMART" id="SM00409">
    <property type="entry name" value="IG"/>
    <property type="match status" value="4"/>
</dbReference>
<dbReference type="CDD" id="cd00063">
    <property type="entry name" value="FN3"/>
    <property type="match status" value="3"/>
</dbReference>
<feature type="compositionally biased region" description="Polar residues" evidence="4">
    <location>
        <begin position="1078"/>
        <end position="1091"/>
    </location>
</feature>
<dbReference type="PANTHER" id="PTHR44170:SF54">
    <property type="entry name" value="FI24025P1"/>
    <property type="match status" value="1"/>
</dbReference>
<evidence type="ECO:0000259" key="7">
    <source>
        <dbReference type="PROSITE" id="PS50835"/>
    </source>
</evidence>
<evidence type="ECO:0000313" key="9">
    <source>
        <dbReference type="Proteomes" id="UP000085678"/>
    </source>
</evidence>
<dbReference type="SMART" id="SM00408">
    <property type="entry name" value="IGc2"/>
    <property type="match status" value="4"/>
</dbReference>
<dbReference type="SMART" id="SM00060">
    <property type="entry name" value="FN3"/>
    <property type="match status" value="3"/>
</dbReference>
<feature type="region of interest" description="Disordered" evidence="4">
    <location>
        <begin position="414"/>
        <end position="440"/>
    </location>
</feature>
<keyword evidence="5" id="KW-0812">Transmembrane</keyword>
<feature type="domain" description="Fibronectin type-III" evidence="8">
    <location>
        <begin position="708"/>
        <end position="804"/>
    </location>
</feature>
<keyword evidence="1" id="KW-0677">Repeat</keyword>
<feature type="domain" description="Ig-like" evidence="7">
    <location>
        <begin position="31"/>
        <end position="102"/>
    </location>
</feature>
<feature type="signal peptide" evidence="6">
    <location>
        <begin position="1"/>
        <end position="27"/>
    </location>
</feature>
<feature type="chain" id="PRO_5010262732" evidence="6">
    <location>
        <begin position="28"/>
        <end position="1167"/>
    </location>
</feature>
<dbReference type="SUPFAM" id="SSF48726">
    <property type="entry name" value="Immunoglobulin"/>
    <property type="match status" value="4"/>
</dbReference>
<dbReference type="InterPro" id="IPR036179">
    <property type="entry name" value="Ig-like_dom_sf"/>
</dbReference>
<dbReference type="InterPro" id="IPR013098">
    <property type="entry name" value="Ig_I-set"/>
</dbReference>
<dbReference type="InterPro" id="IPR003961">
    <property type="entry name" value="FN3_dom"/>
</dbReference>
<feature type="domain" description="Ig-like" evidence="7">
    <location>
        <begin position="135"/>
        <end position="220"/>
    </location>
</feature>
<dbReference type="InterPro" id="IPR003599">
    <property type="entry name" value="Ig_sub"/>
</dbReference>
<sequence length="1167" mass="129122">MELPMCHMRWLLSCYLLLPWILESVTPEVLPSFVVEPESQVVKKNAEVVLSCQVAPPTAEIRWKYNGHYIEPSTDDRMQIRADNSLHISAFKAKRHAGTYMCGGSTPEGTILSRPAKLHRARLGHFTNGGQSRGIEVVVVNATEGNTAVIPCEIPKGEPTPVAIFEINSTTIDKSTERYKLHPSGNLHIGAVRQSDQGLYSCIVKNTVSGKKKDSTKQIQLKISTPLANVGPHFILSPPKNTEVILGSALTLECAVGGSPVPRVSWDKYGGQLPEGRFRQEFGTLLIENVQIQDIGTYICRGDNEVDSAVTAIAMVDVLVPPEITNAPSNKVVTVGDSVTFHCETYGTARIKTQWVHDGEPVPDTDQSIQVQDTSITVSNIQMRHSGIWQCLVSNKYGATYAYAMLTVIPSNSTTNQPPGGSEGGEEGASSSSQNGVLPPTMPEVLQIEENMVLLKWSVPLNLQTPVKYFKVQYKEEGVWKTHANTSACSACMFSLQGLRTGIPYKFRIAAVYSNGEELVSPNTERFKLLQAPKIPDDDGNVQDIQPDDGPEPASVDRSRDNPRYKQSTLCTTQRHPPTTPSSRGENQGHRGSGGRKKVPPSRPAVTQLSDSSVMLEWSVPPNDGLRVTLFRVQYKRHKRRGNKGRWRTIDEDIPDNQFRYELRGLSLGHSYKFRIAAVYSNNDNAVGPTSPPFTLVAGPTSHPSAPEVGPVIVQVKPSAYAMEIEWQYAHHIGEGPIDGFWIHYKPYNAPDSQSQKVTVPPVETKYRIIGLTPDTQYSFKMQCFNLAGASDFSNKVAMKTLAADGSQPMFTPFPTGILTPVTRPPGNGLGPHLDDGQDDVKDDNAVPANSTQKSNELLYMVLGVVLGVMMLLLVIFMVMCAWKQRQQRRMMAAALDANARYKFQDPSQRIHNDSMRAKHGNGFLLNGLNGKTPNGHLSNGHAGNGHIPNGNGKMNINVNPMTQLEPLHNSDNEEEAISENESNPDDPYTTQSTLPHRPLQTFGYPNDSNYNTLERNPYPSYHDNNTEHMNSNIPQSRDHIPSDPPDYSAIRLHNNYVHRSHDHISGVRGQTPRSHDLGTTSEHSYPSQGSAKHKRRRKRPSREQQSPYTGTQMKDQATNTDLSSNEGTLDSSFTYPSQEGHHQDRTQPTPIPHSDYRHSPDMYSVE</sequence>
<name>A0A1S3JLR1_LINAN</name>
<feature type="compositionally biased region" description="Basic and acidic residues" evidence="4">
    <location>
        <begin position="555"/>
        <end position="564"/>
    </location>
</feature>
<feature type="compositionally biased region" description="Acidic residues" evidence="4">
    <location>
        <begin position="538"/>
        <end position="551"/>
    </location>
</feature>
<evidence type="ECO:0000313" key="10">
    <source>
        <dbReference type="RefSeq" id="XP_013411350.1"/>
    </source>
</evidence>
<evidence type="ECO:0000256" key="1">
    <source>
        <dbReference type="ARBA" id="ARBA00022737"/>
    </source>
</evidence>
<feature type="domain" description="Fibronectin type-III" evidence="8">
    <location>
        <begin position="439"/>
        <end position="535"/>
    </location>
</feature>
<gene>
    <name evidence="10" type="primary">LOC106174354</name>
</gene>
<organism evidence="9 10">
    <name type="scientific">Lingula anatina</name>
    <name type="common">Brachiopod</name>
    <name type="synonym">Lingula unguis</name>
    <dbReference type="NCBI Taxonomy" id="7574"/>
    <lineage>
        <taxon>Eukaryota</taxon>
        <taxon>Metazoa</taxon>
        <taxon>Spiralia</taxon>
        <taxon>Lophotrochozoa</taxon>
        <taxon>Brachiopoda</taxon>
        <taxon>Linguliformea</taxon>
        <taxon>Lingulata</taxon>
        <taxon>Lingulida</taxon>
        <taxon>Linguloidea</taxon>
        <taxon>Lingulidae</taxon>
        <taxon>Lingula</taxon>
    </lineage>
</organism>
<feature type="compositionally biased region" description="Basic residues" evidence="4">
    <location>
        <begin position="1092"/>
        <end position="1101"/>
    </location>
</feature>
<dbReference type="AlphaFoldDB" id="A0A1S3JLR1"/>
<feature type="domain" description="Ig-like" evidence="7">
    <location>
        <begin position="232"/>
        <end position="311"/>
    </location>
</feature>
<feature type="region of interest" description="Disordered" evidence="4">
    <location>
        <begin position="532"/>
        <end position="610"/>
    </location>
</feature>
<dbReference type="Pfam" id="PF07679">
    <property type="entry name" value="I-set"/>
    <property type="match status" value="1"/>
</dbReference>
<dbReference type="PROSITE" id="PS50835">
    <property type="entry name" value="IG_LIKE"/>
    <property type="match status" value="4"/>
</dbReference>
<dbReference type="GeneID" id="106174354"/>
<dbReference type="InterPro" id="IPR007110">
    <property type="entry name" value="Ig-like_dom"/>
</dbReference>
<reference evidence="10" key="1">
    <citation type="submission" date="2025-08" db="UniProtKB">
        <authorList>
            <consortium name="RefSeq"/>
        </authorList>
    </citation>
    <scope>IDENTIFICATION</scope>
    <source>
        <tissue evidence="10">Gonads</tissue>
    </source>
</reference>
<keyword evidence="5" id="KW-0472">Membrane</keyword>
<accession>A0A1S3JLR1</accession>
<feature type="compositionally biased region" description="Polar residues" evidence="4">
    <location>
        <begin position="565"/>
        <end position="586"/>
    </location>
</feature>
<dbReference type="PANTHER" id="PTHR44170">
    <property type="entry name" value="PROTEIN SIDEKICK"/>
    <property type="match status" value="1"/>
</dbReference>
<feature type="transmembrane region" description="Helical" evidence="5">
    <location>
        <begin position="858"/>
        <end position="883"/>
    </location>
</feature>
<keyword evidence="5" id="KW-1133">Transmembrane helix</keyword>
<feature type="region of interest" description="Disordered" evidence="4">
    <location>
        <begin position="964"/>
        <end position="1050"/>
    </location>
</feature>
<dbReference type="InterPro" id="IPR013783">
    <property type="entry name" value="Ig-like_fold"/>
</dbReference>
<dbReference type="GO" id="GO:0098609">
    <property type="term" value="P:cell-cell adhesion"/>
    <property type="evidence" value="ECO:0007669"/>
    <property type="project" value="TreeGrafter"/>
</dbReference>
<dbReference type="Pfam" id="PF00041">
    <property type="entry name" value="fn3"/>
    <property type="match status" value="3"/>
</dbReference>
<keyword evidence="9" id="KW-1185">Reference proteome</keyword>
<evidence type="ECO:0000256" key="5">
    <source>
        <dbReference type="SAM" id="Phobius"/>
    </source>
</evidence>
<dbReference type="InterPro" id="IPR003598">
    <property type="entry name" value="Ig_sub2"/>
</dbReference>
<dbReference type="Proteomes" id="UP000085678">
    <property type="component" value="Unplaced"/>
</dbReference>
<dbReference type="SUPFAM" id="SSF49265">
    <property type="entry name" value="Fibronectin type III"/>
    <property type="match status" value="2"/>
</dbReference>
<evidence type="ECO:0000256" key="4">
    <source>
        <dbReference type="SAM" id="MobiDB-lite"/>
    </source>
</evidence>
<dbReference type="InterPro" id="IPR036116">
    <property type="entry name" value="FN3_sf"/>
</dbReference>
<dbReference type="GO" id="GO:0007399">
    <property type="term" value="P:nervous system development"/>
    <property type="evidence" value="ECO:0007669"/>
    <property type="project" value="TreeGrafter"/>
</dbReference>
<dbReference type="Pfam" id="PF13927">
    <property type="entry name" value="Ig_3"/>
    <property type="match status" value="3"/>
</dbReference>
<evidence type="ECO:0000256" key="6">
    <source>
        <dbReference type="SAM" id="SignalP"/>
    </source>
</evidence>
<proteinExistence type="predicted"/>
<evidence type="ECO:0000259" key="8">
    <source>
        <dbReference type="PROSITE" id="PS50853"/>
    </source>
</evidence>
<dbReference type="Gene3D" id="2.60.40.10">
    <property type="entry name" value="Immunoglobulins"/>
    <property type="match status" value="7"/>
</dbReference>
<evidence type="ECO:0000256" key="2">
    <source>
        <dbReference type="ARBA" id="ARBA00023157"/>
    </source>
</evidence>
<protein>
    <submittedName>
        <fullName evidence="10">Interference hedgehog isoform X4</fullName>
    </submittedName>
</protein>
<dbReference type="RefSeq" id="XP_013411350.1">
    <property type="nucleotide sequence ID" value="XM_013555896.1"/>
</dbReference>
<keyword evidence="2" id="KW-1015">Disulfide bond</keyword>
<feature type="compositionally biased region" description="Acidic residues" evidence="4">
    <location>
        <begin position="973"/>
        <end position="985"/>
    </location>
</feature>
<feature type="domain" description="Fibronectin type-III" evidence="8">
    <location>
        <begin position="600"/>
        <end position="701"/>
    </location>
</feature>
<dbReference type="FunFam" id="2.60.40.10:FF:000032">
    <property type="entry name" value="palladin isoform X1"/>
    <property type="match status" value="1"/>
</dbReference>
<keyword evidence="6" id="KW-0732">Signal</keyword>
<dbReference type="PROSITE" id="PS50853">
    <property type="entry name" value="FN3"/>
    <property type="match status" value="3"/>
</dbReference>